<dbReference type="AlphaFoldDB" id="A0ABD3NKB0"/>
<evidence type="ECO:0000313" key="1">
    <source>
        <dbReference type="EMBL" id="KAL3775913.1"/>
    </source>
</evidence>
<dbReference type="EMBL" id="JALLPJ020001127">
    <property type="protein sequence ID" value="KAL3775913.1"/>
    <property type="molecule type" value="Genomic_DNA"/>
</dbReference>
<gene>
    <name evidence="1" type="ORF">ACHAWO_012560</name>
</gene>
<sequence>MPSPPAAATAMASLYARDKLLVERSFAHFTQESLALIDSQLLQQNQALCTEDVNNLHQQQECHEALAQACIRRIAYRCLDKYARLLSTADTVEDALKFYTLPNELQQRIATKYPIENTPPPTSWYEALNQLKELATTDGILDQGKLWCMILDHPMTSYVHMQCQICGHKVVDQYPLQQTDGEVGLKELQPTGDELELRAGWFRGPRKGVVFEFTCPECQHVSHWYRSGHPKVILNPNKWGRLCGDQEDLRLTLADYLKIPVRLVVPLDWDHVWSEYQSLSSNKSWEVQDGSARNFARRLDEGIGSWTRVWAISSNAEWCQDVTGEYLMYRRVGGRADHRNNHDSNEMSRYKETVRKAQNDSTGQLTQAKTCYGYILARANFTDDVITKELQRAATEYGDKEWWQL</sequence>
<organism evidence="1 2">
    <name type="scientific">Cyclotella atomus</name>
    <dbReference type="NCBI Taxonomy" id="382360"/>
    <lineage>
        <taxon>Eukaryota</taxon>
        <taxon>Sar</taxon>
        <taxon>Stramenopiles</taxon>
        <taxon>Ochrophyta</taxon>
        <taxon>Bacillariophyta</taxon>
        <taxon>Coscinodiscophyceae</taxon>
        <taxon>Thalassiosirophycidae</taxon>
        <taxon>Stephanodiscales</taxon>
        <taxon>Stephanodiscaceae</taxon>
        <taxon>Cyclotella</taxon>
    </lineage>
</organism>
<evidence type="ECO:0000313" key="2">
    <source>
        <dbReference type="Proteomes" id="UP001530400"/>
    </source>
</evidence>
<comment type="caution">
    <text evidence="1">The sequence shown here is derived from an EMBL/GenBank/DDBJ whole genome shotgun (WGS) entry which is preliminary data.</text>
</comment>
<name>A0ABD3NKB0_9STRA</name>
<proteinExistence type="predicted"/>
<keyword evidence="2" id="KW-1185">Reference proteome</keyword>
<protein>
    <submittedName>
        <fullName evidence="1">Uncharacterized protein</fullName>
    </submittedName>
</protein>
<reference evidence="1 2" key="1">
    <citation type="submission" date="2024-10" db="EMBL/GenBank/DDBJ databases">
        <title>Updated reference genomes for cyclostephanoid diatoms.</title>
        <authorList>
            <person name="Roberts W.R."/>
            <person name="Alverson A.J."/>
        </authorList>
    </citation>
    <scope>NUCLEOTIDE SEQUENCE [LARGE SCALE GENOMIC DNA]</scope>
    <source>
        <strain evidence="1 2">AJA010-31</strain>
    </source>
</reference>
<accession>A0ABD3NKB0</accession>
<dbReference type="Proteomes" id="UP001530400">
    <property type="component" value="Unassembled WGS sequence"/>
</dbReference>